<feature type="compositionally biased region" description="Low complexity" evidence="1">
    <location>
        <begin position="165"/>
        <end position="183"/>
    </location>
</feature>
<gene>
    <name evidence="2" type="ORF">ACFO4O_05960</name>
</gene>
<dbReference type="Proteomes" id="UP001595897">
    <property type="component" value="Unassembled WGS sequence"/>
</dbReference>
<proteinExistence type="predicted"/>
<accession>A0ABV9LT61</accession>
<dbReference type="EMBL" id="JBHSGU010000002">
    <property type="protein sequence ID" value="MFC4699701.1"/>
    <property type="molecule type" value="Genomic_DNA"/>
</dbReference>
<organism evidence="2 3">
    <name type="scientific">Glaciecola siphonariae</name>
    <dbReference type="NCBI Taxonomy" id="521012"/>
    <lineage>
        <taxon>Bacteria</taxon>
        <taxon>Pseudomonadati</taxon>
        <taxon>Pseudomonadota</taxon>
        <taxon>Gammaproteobacteria</taxon>
        <taxon>Alteromonadales</taxon>
        <taxon>Alteromonadaceae</taxon>
        <taxon>Glaciecola</taxon>
    </lineage>
</organism>
<evidence type="ECO:0000256" key="1">
    <source>
        <dbReference type="SAM" id="MobiDB-lite"/>
    </source>
</evidence>
<protein>
    <submittedName>
        <fullName evidence="2">Uncharacterized protein</fullName>
    </submittedName>
</protein>
<evidence type="ECO:0000313" key="2">
    <source>
        <dbReference type="EMBL" id="MFC4699701.1"/>
    </source>
</evidence>
<reference evidence="3" key="1">
    <citation type="journal article" date="2019" name="Int. J. Syst. Evol. Microbiol.">
        <title>The Global Catalogue of Microorganisms (GCM) 10K type strain sequencing project: providing services to taxonomists for standard genome sequencing and annotation.</title>
        <authorList>
            <consortium name="The Broad Institute Genomics Platform"/>
            <consortium name="The Broad Institute Genome Sequencing Center for Infectious Disease"/>
            <person name="Wu L."/>
            <person name="Ma J."/>
        </authorList>
    </citation>
    <scope>NUCLEOTIDE SEQUENCE [LARGE SCALE GENOMIC DNA]</scope>
    <source>
        <strain evidence="3">KACC 12507</strain>
    </source>
</reference>
<feature type="region of interest" description="Disordered" evidence="1">
    <location>
        <begin position="158"/>
        <end position="188"/>
    </location>
</feature>
<sequence>MKTPLPLLPGESPIPSAPNIELDDGTNCIPQHYLSYQHTIESVSNIVAEIEYDQHYLLFVDQDNGGIFLQVGIVGLDNYVCPQKQDAHKIVYGRRWRVEANLPSSEIIQTAFLALCKAREHEIRELVKWRNGINTTTPFSCHHDLPLMAMSSSTKTQINDNQQAQSLSTISSQNQSSKNQSNQPHNCEMSAHEQSLAHLFSSISYDGALFSLQGITPIDDTNYLIKIQLHAQAICKLPETQKDMSFCLLLESLNQDHVLYAFMDKLLALSNRHVEEHFSFKGYTRFSRTNSIEKIAALSAKTRKLETIEQQSTFKELLSHSNYETDSTRVPKLNAGKLGRKLQQQLALLNVGSGILPSIN</sequence>
<evidence type="ECO:0000313" key="3">
    <source>
        <dbReference type="Proteomes" id="UP001595897"/>
    </source>
</evidence>
<name>A0ABV9LT61_9ALTE</name>
<keyword evidence="3" id="KW-1185">Reference proteome</keyword>
<comment type="caution">
    <text evidence="2">The sequence shown here is derived from an EMBL/GenBank/DDBJ whole genome shotgun (WGS) entry which is preliminary data.</text>
</comment>
<dbReference type="RefSeq" id="WP_382406469.1">
    <property type="nucleotide sequence ID" value="NZ_JBHSGU010000002.1"/>
</dbReference>